<dbReference type="GO" id="GO:0005856">
    <property type="term" value="C:cytoskeleton"/>
    <property type="evidence" value="ECO:0007669"/>
    <property type="project" value="TreeGrafter"/>
</dbReference>
<evidence type="ECO:0000313" key="4">
    <source>
        <dbReference type="Proteomes" id="UP000068905"/>
    </source>
</evidence>
<dbReference type="PANTHER" id="PTHR10672:SF3">
    <property type="entry name" value="PROTEIN HU-LI TAI SHAO"/>
    <property type="match status" value="1"/>
</dbReference>
<evidence type="ECO:0000256" key="1">
    <source>
        <dbReference type="ARBA" id="ARBA00037961"/>
    </source>
</evidence>
<dbReference type="PANTHER" id="PTHR10672">
    <property type="entry name" value="ADDUCIN"/>
    <property type="match status" value="1"/>
</dbReference>
<dbReference type="InterPro" id="IPR036409">
    <property type="entry name" value="Aldolase_II/adducin_N_sf"/>
</dbReference>
<proteinExistence type="inferred from homology"/>
<keyword evidence="4" id="KW-1185">Reference proteome</keyword>
<dbReference type="GO" id="GO:0005996">
    <property type="term" value="P:monosaccharide metabolic process"/>
    <property type="evidence" value="ECO:0007669"/>
    <property type="project" value="UniProtKB-ARBA"/>
</dbReference>
<dbReference type="SUPFAM" id="SSF53639">
    <property type="entry name" value="AraD/HMP-PK domain-like"/>
    <property type="match status" value="1"/>
</dbReference>
<reference evidence="3 4" key="1">
    <citation type="journal article" date="2015" name="Genome Announc.">
        <title>Genome Sequence of 'Candidatus Thioglobus singularis' Strain PS1, a Mixotroph from the SUP05 Clade of Marine Gammaproteobacteria.</title>
        <authorList>
            <person name="Marshall K.T."/>
            <person name="Morris R.M."/>
        </authorList>
    </citation>
    <scope>NUCLEOTIDE SEQUENCE [LARGE SCALE GENOMIC DNA]</scope>
    <source>
        <strain evidence="3 4">PS1</strain>
    </source>
</reference>
<dbReference type="OrthoDB" id="8859181at2"/>
<dbReference type="STRING" id="1125411.W908_04770"/>
<evidence type="ECO:0000313" key="3">
    <source>
        <dbReference type="EMBL" id="ALE01933.1"/>
    </source>
</evidence>
<dbReference type="PATRIC" id="fig|1125411.7.peg.937"/>
<dbReference type="NCBIfam" id="NF005689">
    <property type="entry name" value="PRK07490.1"/>
    <property type="match status" value="1"/>
</dbReference>
<dbReference type="AlphaFoldDB" id="A0A0M4L468"/>
<comment type="similarity">
    <text evidence="1">Belongs to the aldolase class II family.</text>
</comment>
<gene>
    <name evidence="3" type="ORF">W908_04770</name>
</gene>
<dbReference type="Pfam" id="PF00596">
    <property type="entry name" value="Aldolase_II"/>
    <property type="match status" value="1"/>
</dbReference>
<evidence type="ECO:0000259" key="2">
    <source>
        <dbReference type="SMART" id="SM01007"/>
    </source>
</evidence>
<sequence>MNTQYNQEREDLAAAFRWTARLNMHEAVANHFSLAVNESGSKFLLNPIGMHFSEICASDLILIDANDTETMLQHNAPDPTAWAIHSALHRNNPQARCILHVHPKYATILSSLDDKEMKPIDQNTMRFYERVSIDRDFSGMGLGKEAERLSTLLGNNPVLLMGNHGVLTAAKTVASAFDELYYFERSCQTLIGAYQTGKKLHVVSHKVAKKTAQQWIDYDASEMHFEALKRILDKEEPDYKN</sequence>
<dbReference type="Proteomes" id="UP000068905">
    <property type="component" value="Chromosome"/>
</dbReference>
<dbReference type="EMBL" id="CP006911">
    <property type="protein sequence ID" value="ALE01933.1"/>
    <property type="molecule type" value="Genomic_DNA"/>
</dbReference>
<dbReference type="KEGG" id="tsn:W908_04770"/>
<protein>
    <recommendedName>
        <fullName evidence="2">Class II aldolase/adducin N-terminal domain-containing protein</fullName>
    </recommendedName>
</protein>
<dbReference type="InterPro" id="IPR051017">
    <property type="entry name" value="Aldolase-II_Adducin_sf"/>
</dbReference>
<dbReference type="GO" id="GO:0051015">
    <property type="term" value="F:actin filament binding"/>
    <property type="evidence" value="ECO:0007669"/>
    <property type="project" value="TreeGrafter"/>
</dbReference>
<dbReference type="InterPro" id="IPR001303">
    <property type="entry name" value="Aldolase_II/adducin_N"/>
</dbReference>
<dbReference type="Gene3D" id="3.40.225.10">
    <property type="entry name" value="Class II aldolase/adducin N-terminal domain"/>
    <property type="match status" value="1"/>
</dbReference>
<name>A0A0M4L468_9GAMM</name>
<accession>A0A0M4L468</accession>
<organism evidence="3 4">
    <name type="scientific">Candidatus Pseudothioglobus singularis PS1</name>
    <dbReference type="NCBI Taxonomy" id="1125411"/>
    <lineage>
        <taxon>Bacteria</taxon>
        <taxon>Pseudomonadati</taxon>
        <taxon>Pseudomonadota</taxon>
        <taxon>Gammaproteobacteria</taxon>
        <taxon>Candidatus Pseudothioglobaceae</taxon>
        <taxon>Candidatus Pseudothioglobus</taxon>
    </lineage>
</organism>
<dbReference type="SMART" id="SM01007">
    <property type="entry name" value="Aldolase_II"/>
    <property type="match status" value="1"/>
</dbReference>
<dbReference type="RefSeq" id="WP_053820144.1">
    <property type="nucleotide sequence ID" value="NZ_CP006911.1"/>
</dbReference>
<feature type="domain" description="Class II aldolase/adducin N-terminal" evidence="2">
    <location>
        <begin position="10"/>
        <end position="191"/>
    </location>
</feature>